<keyword evidence="1" id="KW-0472">Membrane</keyword>
<dbReference type="EMBL" id="LR796370">
    <property type="protein sequence ID" value="CAB4140231.1"/>
    <property type="molecule type" value="Genomic_DNA"/>
</dbReference>
<accession>A0A6J5SHD8</accession>
<evidence type="ECO:0000256" key="1">
    <source>
        <dbReference type="SAM" id="Phobius"/>
    </source>
</evidence>
<protein>
    <submittedName>
        <fullName evidence="4">Uncharacterized protein</fullName>
    </submittedName>
</protein>
<gene>
    <name evidence="4" type="ORF">UFOVP1449_54</name>
    <name evidence="2" type="ORF">UFOVP400_8</name>
    <name evidence="3" type="ORF">UFOVP669_17</name>
</gene>
<evidence type="ECO:0000313" key="4">
    <source>
        <dbReference type="EMBL" id="CAB4213576.1"/>
    </source>
</evidence>
<dbReference type="EMBL" id="LR797399">
    <property type="protein sequence ID" value="CAB4213576.1"/>
    <property type="molecule type" value="Genomic_DNA"/>
</dbReference>
<evidence type="ECO:0000313" key="2">
    <source>
        <dbReference type="EMBL" id="CAB4140231.1"/>
    </source>
</evidence>
<evidence type="ECO:0000313" key="3">
    <source>
        <dbReference type="EMBL" id="CAB4155590.1"/>
    </source>
</evidence>
<organism evidence="4">
    <name type="scientific">uncultured Caudovirales phage</name>
    <dbReference type="NCBI Taxonomy" id="2100421"/>
    <lineage>
        <taxon>Viruses</taxon>
        <taxon>Duplodnaviria</taxon>
        <taxon>Heunggongvirae</taxon>
        <taxon>Uroviricota</taxon>
        <taxon>Caudoviricetes</taxon>
        <taxon>Peduoviridae</taxon>
        <taxon>Maltschvirus</taxon>
        <taxon>Maltschvirus maltsch</taxon>
    </lineage>
</organism>
<dbReference type="EMBL" id="LR796626">
    <property type="protein sequence ID" value="CAB4155590.1"/>
    <property type="molecule type" value="Genomic_DNA"/>
</dbReference>
<keyword evidence="1" id="KW-1133">Transmembrane helix</keyword>
<proteinExistence type="predicted"/>
<feature type="transmembrane region" description="Helical" evidence="1">
    <location>
        <begin position="40"/>
        <end position="65"/>
    </location>
</feature>
<name>A0A6J5SHD8_9CAUD</name>
<keyword evidence="1" id="KW-0812">Transmembrane</keyword>
<sequence length="112" mass="13146">MMYFIYLLAGLYVLYVYYLAVMHLKHLIDDGKATKPMRVIGYWLILPPALLVDWLVNLMLTLPFLDLPAHPWELVTGRLKRYAYENHGMWRRKIALWFATILDAADPSGKHI</sequence>
<feature type="transmembrane region" description="Helical" evidence="1">
    <location>
        <begin position="6"/>
        <end position="28"/>
    </location>
</feature>
<reference evidence="4" key="1">
    <citation type="submission" date="2020-05" db="EMBL/GenBank/DDBJ databases">
        <authorList>
            <person name="Chiriac C."/>
            <person name="Salcher M."/>
            <person name="Ghai R."/>
            <person name="Kavagutti S V."/>
        </authorList>
    </citation>
    <scope>NUCLEOTIDE SEQUENCE</scope>
</reference>